<dbReference type="Gene3D" id="1.20.920.10">
    <property type="entry name" value="Bromodomain-like"/>
    <property type="match status" value="1"/>
</dbReference>
<evidence type="ECO:0000259" key="4">
    <source>
        <dbReference type="PROSITE" id="PS50014"/>
    </source>
</evidence>
<feature type="compositionally biased region" description="Polar residues" evidence="3">
    <location>
        <begin position="192"/>
        <end position="212"/>
    </location>
</feature>
<comment type="caution">
    <text evidence="5">The sequence shown here is derived from an EMBL/GenBank/DDBJ whole genome shotgun (WGS) entry which is preliminary data.</text>
</comment>
<reference evidence="5 6" key="1">
    <citation type="journal article" date="2024" name="Nat. Commun.">
        <title>Phylogenomics reveals the evolutionary origins of lichenization in chlorophyte algae.</title>
        <authorList>
            <person name="Puginier C."/>
            <person name="Libourel C."/>
            <person name="Otte J."/>
            <person name="Skaloud P."/>
            <person name="Haon M."/>
            <person name="Grisel S."/>
            <person name="Petersen M."/>
            <person name="Berrin J.G."/>
            <person name="Delaux P.M."/>
            <person name="Dal Grande F."/>
            <person name="Keller J."/>
        </authorList>
    </citation>
    <scope>NUCLEOTIDE SEQUENCE [LARGE SCALE GENOMIC DNA]</scope>
    <source>
        <strain evidence="5 6">SAG 2036</strain>
    </source>
</reference>
<sequence length="583" mass="61065">MSEHTGLKVKLKLPLSRKSDSSQPPANNAPKPLKRKRPEDLPAPHNPAQQRSFVTPQFHRPAGLSSPLQHRQSQVSDFSGLGPARPSGSFSSKPPLSPGQRSAEGFSRDDARSAQPASTWQSGARSSGGGSLKPPPAKKHAYQQSPSLLSGKDAAAQRPRSTAQASAPPSSLANGTAAKPAAGSTPGLPTALSASQSISSPQPTTKPAQPASTPAAKPARPALPEKPATKEDMEKLLVRVQRQDKFDMFRYPVTEDLAPNYFKVVDRPMDFTTMHTKVSEGQYATWNALQADLDLMFDNCMRYNAADTKYHKQGQRMMAVAQKYVDLARQGITDARGRRPSLAGAAEKAAAATAKPAAAPEAPAAAGKAPAAPGKAPAAAHAAGHAPKHKGKSHHKESSGPKTPAWSVPEVDARNSHHPLWGGDHATTRTWGGLLAGTNAEGVPFHKATQLQPCFTGALPPDTYARSISRFAANLTGAARKLALARAALVTSSTPLTRTATAGTALVGASVPAAAQSMARPGLPPLPKLNTPMNSALLSTMAVRHSSMASPGRGIMLRRGCPVQPSCTCSTTHISTNTISNIM</sequence>
<feature type="compositionally biased region" description="Polar residues" evidence="3">
    <location>
        <begin position="115"/>
        <end position="125"/>
    </location>
</feature>
<feature type="domain" description="Bromo" evidence="4">
    <location>
        <begin position="241"/>
        <end position="311"/>
    </location>
</feature>
<dbReference type="Pfam" id="PF00439">
    <property type="entry name" value="Bromodomain"/>
    <property type="match status" value="1"/>
</dbReference>
<dbReference type="PRINTS" id="PR00503">
    <property type="entry name" value="BROMODOMAIN"/>
</dbReference>
<dbReference type="PANTHER" id="PTHR22881">
    <property type="entry name" value="BROMODOMAIN CONTAINING PROTEIN"/>
    <property type="match status" value="1"/>
</dbReference>
<organism evidence="5 6">
    <name type="scientific">Symbiochloris irregularis</name>
    <dbReference type="NCBI Taxonomy" id="706552"/>
    <lineage>
        <taxon>Eukaryota</taxon>
        <taxon>Viridiplantae</taxon>
        <taxon>Chlorophyta</taxon>
        <taxon>core chlorophytes</taxon>
        <taxon>Trebouxiophyceae</taxon>
        <taxon>Trebouxiales</taxon>
        <taxon>Trebouxiaceae</taxon>
        <taxon>Symbiochloris</taxon>
    </lineage>
</organism>
<dbReference type="Proteomes" id="UP001465755">
    <property type="component" value="Unassembled WGS sequence"/>
</dbReference>
<feature type="compositionally biased region" description="Polar residues" evidence="3">
    <location>
        <begin position="159"/>
        <end position="174"/>
    </location>
</feature>
<evidence type="ECO:0000256" key="3">
    <source>
        <dbReference type="SAM" id="MobiDB-lite"/>
    </source>
</evidence>
<keyword evidence="1 2" id="KW-0103">Bromodomain</keyword>
<evidence type="ECO:0000256" key="1">
    <source>
        <dbReference type="ARBA" id="ARBA00023117"/>
    </source>
</evidence>
<dbReference type="InterPro" id="IPR018359">
    <property type="entry name" value="Bromodomain_CS"/>
</dbReference>
<proteinExistence type="predicted"/>
<name>A0AAW1NS61_9CHLO</name>
<gene>
    <name evidence="5" type="ORF">WJX73_007083</name>
</gene>
<dbReference type="AlphaFoldDB" id="A0AAW1NS61"/>
<dbReference type="PANTHER" id="PTHR22881:SF27">
    <property type="entry name" value="BROMODOMAIN CONTAINING 7_9"/>
    <property type="match status" value="1"/>
</dbReference>
<dbReference type="EMBL" id="JALJOQ010000161">
    <property type="protein sequence ID" value="KAK9792674.1"/>
    <property type="molecule type" value="Genomic_DNA"/>
</dbReference>
<evidence type="ECO:0000313" key="6">
    <source>
        <dbReference type="Proteomes" id="UP001465755"/>
    </source>
</evidence>
<evidence type="ECO:0000256" key="2">
    <source>
        <dbReference type="PROSITE-ProRule" id="PRU00035"/>
    </source>
</evidence>
<dbReference type="InterPro" id="IPR001487">
    <property type="entry name" value="Bromodomain"/>
</dbReference>
<feature type="compositionally biased region" description="Polar residues" evidence="3">
    <location>
        <begin position="66"/>
        <end position="77"/>
    </location>
</feature>
<dbReference type="PROSITE" id="PS50014">
    <property type="entry name" value="BROMODOMAIN_2"/>
    <property type="match status" value="1"/>
</dbReference>
<dbReference type="SUPFAM" id="SSF47370">
    <property type="entry name" value="Bromodomain"/>
    <property type="match status" value="1"/>
</dbReference>
<protein>
    <recommendedName>
        <fullName evidence="4">Bromo domain-containing protein</fullName>
    </recommendedName>
</protein>
<keyword evidence="6" id="KW-1185">Reference proteome</keyword>
<accession>A0AAW1NS61</accession>
<feature type="compositionally biased region" description="Low complexity" evidence="3">
    <location>
        <begin position="354"/>
        <end position="385"/>
    </location>
</feature>
<dbReference type="SMART" id="SM00297">
    <property type="entry name" value="BROMO"/>
    <property type="match status" value="1"/>
</dbReference>
<feature type="region of interest" description="Disordered" evidence="3">
    <location>
        <begin position="354"/>
        <end position="409"/>
    </location>
</feature>
<feature type="compositionally biased region" description="Basic residues" evidence="3">
    <location>
        <begin position="386"/>
        <end position="395"/>
    </location>
</feature>
<dbReference type="CDD" id="cd04369">
    <property type="entry name" value="Bromodomain"/>
    <property type="match status" value="1"/>
</dbReference>
<dbReference type="InterPro" id="IPR036427">
    <property type="entry name" value="Bromodomain-like_sf"/>
</dbReference>
<evidence type="ECO:0000313" key="5">
    <source>
        <dbReference type="EMBL" id="KAK9792674.1"/>
    </source>
</evidence>
<feature type="region of interest" description="Disordered" evidence="3">
    <location>
        <begin position="1"/>
        <end position="233"/>
    </location>
</feature>
<dbReference type="InterPro" id="IPR051831">
    <property type="entry name" value="Bromodomain_contain_prot"/>
</dbReference>
<dbReference type="PROSITE" id="PS00633">
    <property type="entry name" value="BROMODOMAIN_1"/>
    <property type="match status" value="1"/>
</dbReference>